<gene>
    <name evidence="3" type="ORF">PHYSODRAFT_284711</name>
</gene>
<protein>
    <submittedName>
        <fullName evidence="3">Uncharacterized protein</fullName>
    </submittedName>
</protein>
<keyword evidence="2" id="KW-0812">Transmembrane</keyword>
<dbReference type="SMR" id="G4YWM7"/>
<organism evidence="3 4">
    <name type="scientific">Phytophthora sojae (strain P6497)</name>
    <name type="common">Soybean stem and root rot agent</name>
    <name type="synonym">Phytophthora megasperma f. sp. glycines</name>
    <dbReference type="NCBI Taxonomy" id="1094619"/>
    <lineage>
        <taxon>Eukaryota</taxon>
        <taxon>Sar</taxon>
        <taxon>Stramenopiles</taxon>
        <taxon>Oomycota</taxon>
        <taxon>Peronosporomycetes</taxon>
        <taxon>Peronosporales</taxon>
        <taxon>Peronosporaceae</taxon>
        <taxon>Phytophthora</taxon>
    </lineage>
</organism>
<dbReference type="KEGG" id="psoj:PHYSODRAFT_284711"/>
<dbReference type="GeneID" id="20639850"/>
<name>G4YWM7_PHYSP</name>
<dbReference type="EMBL" id="JH159152">
    <property type="protein sequence ID" value="EGZ23208.1"/>
    <property type="molecule type" value="Genomic_DNA"/>
</dbReference>
<evidence type="ECO:0000256" key="1">
    <source>
        <dbReference type="SAM" id="MobiDB-lite"/>
    </source>
</evidence>
<proteinExistence type="predicted"/>
<keyword evidence="2" id="KW-1133">Transmembrane helix</keyword>
<keyword evidence="4" id="KW-1185">Reference proteome</keyword>
<evidence type="ECO:0000313" key="4">
    <source>
        <dbReference type="Proteomes" id="UP000002640"/>
    </source>
</evidence>
<dbReference type="Proteomes" id="UP000002640">
    <property type="component" value="Unassembled WGS sequence"/>
</dbReference>
<evidence type="ECO:0000313" key="3">
    <source>
        <dbReference type="EMBL" id="EGZ23208.1"/>
    </source>
</evidence>
<dbReference type="RefSeq" id="XP_009518496.1">
    <property type="nucleotide sequence ID" value="XM_009520201.1"/>
</dbReference>
<feature type="compositionally biased region" description="Basic and acidic residues" evidence="1">
    <location>
        <begin position="29"/>
        <end position="49"/>
    </location>
</feature>
<feature type="transmembrane region" description="Helical" evidence="2">
    <location>
        <begin position="85"/>
        <end position="108"/>
    </location>
</feature>
<reference evidence="3 4" key="1">
    <citation type="journal article" date="2006" name="Science">
        <title>Phytophthora genome sequences uncover evolutionary origins and mechanisms of pathogenesis.</title>
        <authorList>
            <person name="Tyler B.M."/>
            <person name="Tripathy S."/>
            <person name="Zhang X."/>
            <person name="Dehal P."/>
            <person name="Jiang R.H."/>
            <person name="Aerts A."/>
            <person name="Arredondo F.D."/>
            <person name="Baxter L."/>
            <person name="Bensasson D."/>
            <person name="Beynon J.L."/>
            <person name="Chapman J."/>
            <person name="Damasceno C.M."/>
            <person name="Dorrance A.E."/>
            <person name="Dou D."/>
            <person name="Dickerman A.W."/>
            <person name="Dubchak I.L."/>
            <person name="Garbelotto M."/>
            <person name="Gijzen M."/>
            <person name="Gordon S.G."/>
            <person name="Govers F."/>
            <person name="Grunwald N.J."/>
            <person name="Huang W."/>
            <person name="Ivors K.L."/>
            <person name="Jones R.W."/>
            <person name="Kamoun S."/>
            <person name="Krampis K."/>
            <person name="Lamour K.H."/>
            <person name="Lee M.K."/>
            <person name="McDonald W.H."/>
            <person name="Medina M."/>
            <person name="Meijer H.J."/>
            <person name="Nordberg E.K."/>
            <person name="Maclean D.J."/>
            <person name="Ospina-Giraldo M.D."/>
            <person name="Morris P.F."/>
            <person name="Phuntumart V."/>
            <person name="Putnam N.H."/>
            <person name="Rash S."/>
            <person name="Rose J.K."/>
            <person name="Sakihama Y."/>
            <person name="Salamov A.A."/>
            <person name="Savidor A."/>
            <person name="Scheuring C.F."/>
            <person name="Smith B.M."/>
            <person name="Sobral B.W."/>
            <person name="Terry A."/>
            <person name="Torto-Alalibo T.A."/>
            <person name="Win J."/>
            <person name="Xu Z."/>
            <person name="Zhang H."/>
            <person name="Grigoriev I.V."/>
            <person name="Rokhsar D.S."/>
            <person name="Boore J.L."/>
        </authorList>
    </citation>
    <scope>NUCLEOTIDE SEQUENCE [LARGE SCALE GENOMIC DNA]</scope>
    <source>
        <strain evidence="3 4">P6497</strain>
    </source>
</reference>
<keyword evidence="2" id="KW-0472">Membrane</keyword>
<evidence type="ECO:0000256" key="2">
    <source>
        <dbReference type="SAM" id="Phobius"/>
    </source>
</evidence>
<dbReference type="AlphaFoldDB" id="G4YWM7"/>
<feature type="region of interest" description="Disordered" evidence="1">
    <location>
        <begin position="20"/>
        <end position="49"/>
    </location>
</feature>
<sequence>MQLKQQQMLTRHSCKALQAIEHPRHRRTEQRQLHQQRHELIRVSSRDRDEQRISQVDSTWRRYRQDIDAGNPLRTQLRQQDTADPTFFCVVISYVVVVVDLVVSIMCFPKPMHNSSPNVLVQ</sequence>
<accession>G4YWM7</accession>
<dbReference type="InParanoid" id="G4YWM7"/>